<keyword evidence="1" id="KW-0677">Repeat</keyword>
<keyword evidence="3" id="KW-0378">Hydrolase</keyword>
<evidence type="ECO:0000256" key="2">
    <source>
        <dbReference type="ARBA" id="ARBA00023098"/>
    </source>
</evidence>
<feature type="short sequence motif" description="GXGXXG" evidence="3">
    <location>
        <begin position="22"/>
        <end position="27"/>
    </location>
</feature>
<dbReference type="InterPro" id="IPR027417">
    <property type="entry name" value="P-loop_NTPase"/>
</dbReference>
<dbReference type="Proteomes" id="UP000799778">
    <property type="component" value="Unassembled WGS sequence"/>
</dbReference>
<dbReference type="Pfam" id="PF22939">
    <property type="entry name" value="WHD_GPIID"/>
    <property type="match status" value="1"/>
</dbReference>
<feature type="short sequence motif" description="GXSXG" evidence="3">
    <location>
        <begin position="62"/>
        <end position="66"/>
    </location>
</feature>
<dbReference type="Pfam" id="PF24883">
    <property type="entry name" value="NPHP3_N"/>
    <property type="match status" value="1"/>
</dbReference>
<dbReference type="PROSITE" id="PS51635">
    <property type="entry name" value="PNPLA"/>
    <property type="match status" value="1"/>
</dbReference>
<dbReference type="SUPFAM" id="SSF50965">
    <property type="entry name" value="Galactose oxidase, central domain"/>
    <property type="match status" value="1"/>
</dbReference>
<dbReference type="CDD" id="cd07216">
    <property type="entry name" value="Pat17_PNPLA8_PNPLA9_like3"/>
    <property type="match status" value="1"/>
</dbReference>
<dbReference type="GO" id="GO:0016787">
    <property type="term" value="F:hydrolase activity"/>
    <property type="evidence" value="ECO:0007669"/>
    <property type="project" value="UniProtKB-UniRule"/>
</dbReference>
<evidence type="ECO:0000256" key="1">
    <source>
        <dbReference type="ARBA" id="ARBA00022737"/>
    </source>
</evidence>
<dbReference type="InterPro" id="IPR002641">
    <property type="entry name" value="PNPLA_dom"/>
</dbReference>
<keyword evidence="3" id="KW-0442">Lipid degradation</keyword>
<feature type="short sequence motif" description="DGA/G" evidence="3">
    <location>
        <begin position="213"/>
        <end position="215"/>
    </location>
</feature>
<dbReference type="SUPFAM" id="SSF52540">
    <property type="entry name" value="P-loop containing nucleoside triphosphate hydrolases"/>
    <property type="match status" value="1"/>
</dbReference>
<dbReference type="Pfam" id="PF01734">
    <property type="entry name" value="Patatin"/>
    <property type="match status" value="1"/>
</dbReference>
<name>A0A6A5Y018_9PLEO</name>
<feature type="domain" description="PNPLA" evidence="4">
    <location>
        <begin position="18"/>
        <end position="226"/>
    </location>
</feature>
<evidence type="ECO:0000313" key="6">
    <source>
        <dbReference type="Proteomes" id="UP000799778"/>
    </source>
</evidence>
<keyword evidence="2 3" id="KW-0443">Lipid metabolism</keyword>
<dbReference type="RefSeq" id="XP_033386640.1">
    <property type="nucleotide sequence ID" value="XM_033533780.1"/>
</dbReference>
<sequence>MDQSQSQSQSQCRPLRVLCLDGGGIRGLSELLVLKRLMYCIRPGSSGQPLVKPCDYFDIICGTSTGGILAVALGRLRMDIDECITFFCDLMKELFQEPEAVKLRNFYPQNFIKGSCRAWFTSQTLVSKVKVLIETQLGPDQVDAQFEQLDEGCKVFVCATRAANRGSAIFRSYPSNREPPLPCTIWEVVAATMAMPPFFDPVTIGGLGAVFADGAVKNNNPIWVAVEEVRKEYPEDAIACLVSLGAGKLRTQGLGSSMRDLHRACVDIARDTEEAARLFLSEYKPLAEQGRYFRFNVEQGLQDVGVNEFPSSVVDLIDAATADYLGMQQDDLNRCIEMLKLPTIPSRRPNVEGRHASNRDLLMWIDAIDEYETLWQLWAPDEDSSEYSESDFVRNSSLRFPGTCDWIKTHEDVSVWLSSPETQHCFLHGIPGSGKTVLAAFVGKWLRQVRSNVPTLVFFCDSKNERKSAADSFFRNAIVQLLYYKPHLSHLLTVEMGKTGKKKVLSWAHLKSIFLQLLHEFEKVYIVVDAVDEMNTLGQDVLSETFSKLSASLSGSTTVATFMTSRTRADVLAKLSFCHHNVVLQRDPFDNDLQIFVSLSVDRSEELQALFEGNSTFIRELKETLLARSEGMFLLPKLLLQELKSKETMEQMRQVLTDIPQSLSEYYTQFMDRIEPSRKNFAMRVFSWLACTLRPLSLDELQIGLQSETQILKPEARYELANIKYSIEKACSCLVVLHKGQVQLAHSSIKRYLLKPQTQDDGSNHESFNFDIATVHEGIALVSLKYLLSPDFSMPLSGEARFSTNNIDNLKTEYPFLLYASQNWHTHVGMSPRKSFHLLTTLSEFLGSVNCRSYIELVFSYWTFPNVTLEDVSNILISWVSKEPDCEEEAFIFNWGRDLWDINLEMSGLFQEYPSEIHFLRDLLPSTAVYDEDRVQRSFLIIPQSFYAVHGAGEAVVHESADASGQSVAPKSDRFLLTESAMIDWESTISTPHRYLQNIGIRWEVNVQNLQTQKRYARHSLSLCRREGICCSVAVAPNDQHCAVSWPEYQDDDATEPLKIKTYAWSLRWDESRSPVWRKWEWTDRAYGCDYTRAAGFKRTKNSIAFTADSEILATPGGFYNVTTGNLAYAPPLFTDTTVSGLTFSSNAEYAWGSKGGQHLIVYRRDSEQILEANKEPYTFCEVIGVAPDGKSAIALLQRREDSDKVAFLALVTSRSNRFQIDEIHSFEQQGKVPELHEQWQYIRGYYASGGQIHISSSGKVVLGLPVSHVSQYTALMFNIQSHRSPTHTSLHRATLKTPKDSKILSVRYQRGTEELYGLTDQSVVWRFTSEASNKATNTPIVWEAQPQSDDRKLRNFFISDYSVAEKNMIVALQLGTTRPKFGSASLHKEPIEFSFQISPVTRLLELIQSLQRTVVTVELGALTRCYRQNTSINSLRLLGLGQTSTRKLENFIPLSDQLVRDIADKKLGDKTTLQFYSHFTANEDGSLVACPSVYVSEEGTGPKDDRRMVYGHISLKCLNSGNLANFNHRLGSLSNDERIIHHDFIVRFDEKRQLMAFEVHIITTAGLEERRVRYDINHIIALSTAFRSSARSRSPSPVVGLFNAPKKREALALPSIAELDPAMEMTFCSEKERLYYLERPTGVLVSVSTCEGHVGTFNWSIQIFGEWPVFEAHHMTISNNILKVLGLTYEYMLCLVELDLQKFEGRRRYVSSMWGSNMGDRATVFAEPIDTPDKVGLNIIVCRNQQTDVSKKLDPEQTEAKFKPAVIFVPERAMGPWVQMAWEPPEDST</sequence>
<dbReference type="PANTHER" id="PTHR10039">
    <property type="entry name" value="AMELOGENIN"/>
    <property type="match status" value="1"/>
</dbReference>
<reference evidence="5" key="1">
    <citation type="journal article" date="2020" name="Stud. Mycol.">
        <title>101 Dothideomycetes genomes: a test case for predicting lifestyles and emergence of pathogens.</title>
        <authorList>
            <person name="Haridas S."/>
            <person name="Albert R."/>
            <person name="Binder M."/>
            <person name="Bloem J."/>
            <person name="Labutti K."/>
            <person name="Salamov A."/>
            <person name="Andreopoulos B."/>
            <person name="Baker S."/>
            <person name="Barry K."/>
            <person name="Bills G."/>
            <person name="Bluhm B."/>
            <person name="Cannon C."/>
            <person name="Castanera R."/>
            <person name="Culley D."/>
            <person name="Daum C."/>
            <person name="Ezra D."/>
            <person name="Gonzalez J."/>
            <person name="Henrissat B."/>
            <person name="Kuo A."/>
            <person name="Liang C."/>
            <person name="Lipzen A."/>
            <person name="Lutzoni F."/>
            <person name="Magnuson J."/>
            <person name="Mondo S."/>
            <person name="Nolan M."/>
            <person name="Ohm R."/>
            <person name="Pangilinan J."/>
            <person name="Park H.-J."/>
            <person name="Ramirez L."/>
            <person name="Alfaro M."/>
            <person name="Sun H."/>
            <person name="Tritt A."/>
            <person name="Yoshinaga Y."/>
            <person name="Zwiers L.-H."/>
            <person name="Turgeon B."/>
            <person name="Goodwin S."/>
            <person name="Spatafora J."/>
            <person name="Crous P."/>
            <person name="Grigoriev I."/>
        </authorList>
    </citation>
    <scope>NUCLEOTIDE SEQUENCE</scope>
    <source>
        <strain evidence="5">CBS 175.79</strain>
    </source>
</reference>
<keyword evidence="6" id="KW-1185">Reference proteome</keyword>
<dbReference type="OrthoDB" id="626167at2759"/>
<feature type="active site" description="Proton acceptor" evidence="3">
    <location>
        <position position="213"/>
    </location>
</feature>
<dbReference type="InterPro" id="IPR011043">
    <property type="entry name" value="Gal_Oxase/kelch_b-propeller"/>
</dbReference>
<evidence type="ECO:0000313" key="5">
    <source>
        <dbReference type="EMBL" id="KAF2018301.1"/>
    </source>
</evidence>
<dbReference type="SUPFAM" id="SSF52151">
    <property type="entry name" value="FabD/lysophospholipase-like"/>
    <property type="match status" value="1"/>
</dbReference>
<organism evidence="5 6">
    <name type="scientific">Aaosphaeria arxii CBS 175.79</name>
    <dbReference type="NCBI Taxonomy" id="1450172"/>
    <lineage>
        <taxon>Eukaryota</taxon>
        <taxon>Fungi</taxon>
        <taxon>Dikarya</taxon>
        <taxon>Ascomycota</taxon>
        <taxon>Pezizomycotina</taxon>
        <taxon>Dothideomycetes</taxon>
        <taxon>Pleosporomycetidae</taxon>
        <taxon>Pleosporales</taxon>
        <taxon>Pleosporales incertae sedis</taxon>
        <taxon>Aaosphaeria</taxon>
    </lineage>
</organism>
<dbReference type="GO" id="GO:0046486">
    <property type="term" value="P:glycerolipid metabolic process"/>
    <property type="evidence" value="ECO:0007669"/>
    <property type="project" value="UniProtKB-ARBA"/>
</dbReference>
<evidence type="ECO:0000256" key="3">
    <source>
        <dbReference type="PROSITE-ProRule" id="PRU01161"/>
    </source>
</evidence>
<evidence type="ECO:0000259" key="4">
    <source>
        <dbReference type="PROSITE" id="PS51635"/>
    </source>
</evidence>
<proteinExistence type="predicted"/>
<dbReference type="EMBL" id="ML978068">
    <property type="protein sequence ID" value="KAF2018301.1"/>
    <property type="molecule type" value="Genomic_DNA"/>
</dbReference>
<gene>
    <name evidence="5" type="ORF">BU24DRAFT_491285</name>
</gene>
<dbReference type="PANTHER" id="PTHR10039:SF14">
    <property type="entry name" value="NACHT DOMAIN-CONTAINING PROTEIN"/>
    <property type="match status" value="1"/>
</dbReference>
<accession>A0A6A5Y018</accession>
<protein>
    <recommendedName>
        <fullName evidence="4">PNPLA domain-containing protein</fullName>
    </recommendedName>
</protein>
<dbReference type="GO" id="GO:0016042">
    <property type="term" value="P:lipid catabolic process"/>
    <property type="evidence" value="ECO:0007669"/>
    <property type="project" value="UniProtKB-UniRule"/>
</dbReference>
<dbReference type="Gene3D" id="3.40.50.300">
    <property type="entry name" value="P-loop containing nucleotide triphosphate hydrolases"/>
    <property type="match status" value="1"/>
</dbReference>
<dbReference type="Gene3D" id="3.40.1090.10">
    <property type="entry name" value="Cytosolic phospholipase A2 catalytic domain"/>
    <property type="match status" value="1"/>
</dbReference>
<feature type="active site" description="Nucleophile" evidence="3">
    <location>
        <position position="64"/>
    </location>
</feature>
<dbReference type="InterPro" id="IPR054471">
    <property type="entry name" value="GPIID_WHD"/>
</dbReference>
<dbReference type="GeneID" id="54291177"/>
<dbReference type="InterPro" id="IPR016035">
    <property type="entry name" value="Acyl_Trfase/lysoPLipase"/>
</dbReference>
<dbReference type="InterPro" id="IPR056884">
    <property type="entry name" value="NPHP3-like_N"/>
</dbReference>